<dbReference type="InterPro" id="IPR029058">
    <property type="entry name" value="AB_hydrolase_fold"/>
</dbReference>
<dbReference type="RefSeq" id="XP_023625290.1">
    <property type="nucleotide sequence ID" value="XM_023769522.1"/>
</dbReference>
<evidence type="ECO:0000313" key="3">
    <source>
        <dbReference type="Proteomes" id="UP000225277"/>
    </source>
</evidence>
<dbReference type="PANTHER" id="PTHR43798:SF20">
    <property type="entry name" value="2-SUCCINYL-6-HYDROXY-2,4-CYCLOHEXADIENE-1-CARBOXYLATE SYNTHASE-RELATED"/>
    <property type="match status" value="1"/>
</dbReference>
<dbReference type="InterPro" id="IPR022742">
    <property type="entry name" value="Hydrolase_4"/>
</dbReference>
<evidence type="ECO:0000313" key="2">
    <source>
        <dbReference type="EMBL" id="CZT18400.1"/>
    </source>
</evidence>
<gene>
    <name evidence="2" type="ORF">RCC_04244</name>
</gene>
<accession>A0A2D3UYW8</accession>
<dbReference type="PANTHER" id="PTHR43798">
    <property type="entry name" value="MONOACYLGLYCEROL LIPASE"/>
    <property type="match status" value="1"/>
</dbReference>
<dbReference type="Proteomes" id="UP000225277">
    <property type="component" value="Unassembled WGS sequence"/>
</dbReference>
<dbReference type="STRING" id="112498.A0A2D3UYW8"/>
<dbReference type="InterPro" id="IPR000073">
    <property type="entry name" value="AB_hydrolase_1"/>
</dbReference>
<organism evidence="2 3">
    <name type="scientific">Ramularia collo-cygni</name>
    <dbReference type="NCBI Taxonomy" id="112498"/>
    <lineage>
        <taxon>Eukaryota</taxon>
        <taxon>Fungi</taxon>
        <taxon>Dikarya</taxon>
        <taxon>Ascomycota</taxon>
        <taxon>Pezizomycotina</taxon>
        <taxon>Dothideomycetes</taxon>
        <taxon>Dothideomycetidae</taxon>
        <taxon>Mycosphaerellales</taxon>
        <taxon>Mycosphaerellaceae</taxon>
        <taxon>Ramularia</taxon>
    </lineage>
</organism>
<dbReference type="Gene3D" id="3.40.50.1820">
    <property type="entry name" value="alpha/beta hydrolase"/>
    <property type="match status" value="1"/>
</dbReference>
<reference evidence="2 3" key="1">
    <citation type="submission" date="2016-03" db="EMBL/GenBank/DDBJ databases">
        <authorList>
            <person name="Ploux O."/>
        </authorList>
    </citation>
    <scope>NUCLEOTIDE SEQUENCE [LARGE SCALE GENOMIC DNA]</scope>
    <source>
        <strain evidence="2 3">URUG2</strain>
    </source>
</reference>
<dbReference type="EMBL" id="FJUY01000005">
    <property type="protein sequence ID" value="CZT18400.1"/>
    <property type="molecule type" value="Genomic_DNA"/>
</dbReference>
<keyword evidence="3" id="KW-1185">Reference proteome</keyword>
<dbReference type="GO" id="GO:0016020">
    <property type="term" value="C:membrane"/>
    <property type="evidence" value="ECO:0007669"/>
    <property type="project" value="TreeGrafter"/>
</dbReference>
<protein>
    <recommendedName>
        <fullName evidence="1">Serine aminopeptidase S33 domain-containing protein</fullName>
    </recommendedName>
</protein>
<dbReference type="GeneID" id="35599421"/>
<feature type="domain" description="Serine aminopeptidase S33" evidence="1">
    <location>
        <begin position="31"/>
        <end position="248"/>
    </location>
</feature>
<dbReference type="PRINTS" id="PR00111">
    <property type="entry name" value="ABHYDROLASE"/>
</dbReference>
<sequence length="286" mass="30605">MTDFDSPSQFFDIEGGPRIHYTQNGNPAGPLLICLHGLGGSLATFVPLLPHLPSDKYNIVSVDFEGFGKTALVSEQLSVQNYVEDLALFVTHLQSSSPTGAACSESPIIIIGHSLGSIVALHYTAQYPCKVSGLGLLGVGRSASHIAVAKQRMLRLAERVKDEGIESAATLAMSTNFAAGEDNEDGRREFVRREVLASDPKAYAMVCETTVSLEHVDPDFARIKCPVVFISGQGDVISPPGKAREISYLLSGKTVVEVVRGGHQPILSDLHGTADALAELFRMVKT</sequence>
<evidence type="ECO:0000259" key="1">
    <source>
        <dbReference type="Pfam" id="PF12146"/>
    </source>
</evidence>
<dbReference type="InterPro" id="IPR050266">
    <property type="entry name" value="AB_hydrolase_sf"/>
</dbReference>
<dbReference type="SUPFAM" id="SSF53474">
    <property type="entry name" value="alpha/beta-Hydrolases"/>
    <property type="match status" value="1"/>
</dbReference>
<dbReference type="AlphaFoldDB" id="A0A2D3UYW8"/>
<proteinExistence type="predicted"/>
<name>A0A2D3UYW8_9PEZI</name>
<dbReference type="OrthoDB" id="2498029at2759"/>
<dbReference type="Pfam" id="PF12146">
    <property type="entry name" value="Hydrolase_4"/>
    <property type="match status" value="1"/>
</dbReference>